<dbReference type="PANTHER" id="PTHR23524">
    <property type="entry name" value="TRANSPORTER, PUTATIVE (AFU_ORTHOLOGUE AFUA_8G04850)-RELATED"/>
    <property type="match status" value="1"/>
</dbReference>
<feature type="transmembrane region" description="Helical" evidence="1">
    <location>
        <begin position="402"/>
        <end position="422"/>
    </location>
</feature>
<dbReference type="InterPro" id="IPR011701">
    <property type="entry name" value="MFS"/>
</dbReference>
<reference evidence="3" key="1">
    <citation type="submission" date="2018-05" db="EMBL/GenBank/DDBJ databases">
        <authorList>
            <person name="Lanie J.A."/>
            <person name="Ng W.-L."/>
            <person name="Kazmierczak K.M."/>
            <person name="Andrzejewski T.M."/>
            <person name="Davidsen T.M."/>
            <person name="Wayne K.J."/>
            <person name="Tettelin H."/>
            <person name="Glass J.I."/>
            <person name="Rusch D."/>
            <person name="Podicherti R."/>
            <person name="Tsui H.-C.T."/>
            <person name="Winkler M.E."/>
        </authorList>
    </citation>
    <scope>NUCLEOTIDE SEQUENCE</scope>
</reference>
<feature type="transmembrane region" description="Helical" evidence="1">
    <location>
        <begin position="117"/>
        <end position="139"/>
    </location>
</feature>
<feature type="transmembrane region" description="Helical" evidence="1">
    <location>
        <begin position="280"/>
        <end position="304"/>
    </location>
</feature>
<evidence type="ECO:0000256" key="1">
    <source>
        <dbReference type="SAM" id="Phobius"/>
    </source>
</evidence>
<dbReference type="EMBL" id="UINC01017495">
    <property type="protein sequence ID" value="SVA72590.1"/>
    <property type="molecule type" value="Genomic_DNA"/>
</dbReference>
<feature type="transmembrane region" description="Helical" evidence="1">
    <location>
        <begin position="311"/>
        <end position="331"/>
    </location>
</feature>
<feature type="transmembrane region" description="Helical" evidence="1">
    <location>
        <begin position="21"/>
        <end position="40"/>
    </location>
</feature>
<keyword evidence="1" id="KW-1133">Transmembrane helix</keyword>
<feature type="transmembrane region" description="Helical" evidence="1">
    <location>
        <begin position="254"/>
        <end position="274"/>
    </location>
</feature>
<organism evidence="3">
    <name type="scientific">marine metagenome</name>
    <dbReference type="NCBI Taxonomy" id="408172"/>
    <lineage>
        <taxon>unclassified sequences</taxon>
        <taxon>metagenomes</taxon>
        <taxon>ecological metagenomes</taxon>
    </lineage>
</organism>
<feature type="transmembrane region" description="Helical" evidence="1">
    <location>
        <begin position="191"/>
        <end position="210"/>
    </location>
</feature>
<dbReference type="PANTHER" id="PTHR23524:SF1">
    <property type="entry name" value="MRH DOMAIN-CONTAINING PROTEIN-RELATED"/>
    <property type="match status" value="1"/>
</dbReference>
<dbReference type="Pfam" id="PF07690">
    <property type="entry name" value="MFS_1"/>
    <property type="match status" value="1"/>
</dbReference>
<evidence type="ECO:0000313" key="3">
    <source>
        <dbReference type="EMBL" id="SVA72590.1"/>
    </source>
</evidence>
<keyword evidence="1" id="KW-0812">Transmembrane</keyword>
<gene>
    <name evidence="3" type="ORF">METZ01_LOCUS125444</name>
</gene>
<name>A0A381Y6R5_9ZZZZ</name>
<feature type="transmembrane region" description="Helical" evidence="1">
    <location>
        <begin position="337"/>
        <end position="361"/>
    </location>
</feature>
<keyword evidence="1" id="KW-0472">Membrane</keyword>
<feature type="transmembrane region" description="Helical" evidence="1">
    <location>
        <begin position="151"/>
        <end position="171"/>
    </location>
</feature>
<feature type="transmembrane region" description="Helical" evidence="1">
    <location>
        <begin position="60"/>
        <end position="81"/>
    </location>
</feature>
<dbReference type="Gene3D" id="1.20.1250.20">
    <property type="entry name" value="MFS general substrate transporter like domains"/>
    <property type="match status" value="1"/>
</dbReference>
<feature type="transmembrane region" description="Helical" evidence="1">
    <location>
        <begin position="93"/>
        <end position="111"/>
    </location>
</feature>
<feature type="domain" description="Major facilitator superfamily (MFS) profile" evidence="2">
    <location>
        <begin position="23"/>
        <end position="427"/>
    </location>
</feature>
<evidence type="ECO:0000259" key="2">
    <source>
        <dbReference type="PROSITE" id="PS50850"/>
    </source>
</evidence>
<feature type="transmembrane region" description="Helical" evidence="1">
    <location>
        <begin position="373"/>
        <end position="390"/>
    </location>
</feature>
<proteinExistence type="predicted"/>
<sequence length="442" mass="47307">MATPNRVWIGPIELNDGVKAVHFLTLVLIAFLCVPLMSKLQTMNAYVLAEHLLIPRSEMGAVSGNLMSVQEIAIILCIIPLGMLVDKSGRRPILLLSIGIICLTFVFYPFAETFSQLAVIRGFFAAGVGGMGSVTITLANDLTAEGSRGKVVGVYGATIALGHALYGVTVVRIAEILVGQGWHPVAAGKAMFLTSALIAFCAWVAVWIGLRGWNVIPVKQRPPWRVLATSGVRAARNPRIALSYLGMMTGRSDLAVKNTFLAAWASVAAADMGFSQAEALARFGVIIALSEIARIAWGLIFGVIMDRILRITAFAIAMAIAGIGYCSMALITNPLDYAMLPVMALLFMATASSVNASYTLIGQEASAKERGSVIAMSNLVTAIFIMWFMWYGGQKFDSVAPWAPFALIGSYQFLLCLAAIWCRIVAPGGQTGLTPEYTPSKT</sequence>
<accession>A0A381Y6R5</accession>
<protein>
    <recommendedName>
        <fullName evidence="2">Major facilitator superfamily (MFS) profile domain-containing protein</fullName>
    </recommendedName>
</protein>
<dbReference type="PROSITE" id="PS50850">
    <property type="entry name" value="MFS"/>
    <property type="match status" value="1"/>
</dbReference>
<dbReference type="SUPFAM" id="SSF103473">
    <property type="entry name" value="MFS general substrate transporter"/>
    <property type="match status" value="1"/>
</dbReference>
<dbReference type="GO" id="GO:0022857">
    <property type="term" value="F:transmembrane transporter activity"/>
    <property type="evidence" value="ECO:0007669"/>
    <property type="project" value="InterPro"/>
</dbReference>
<dbReference type="InterPro" id="IPR036259">
    <property type="entry name" value="MFS_trans_sf"/>
</dbReference>
<dbReference type="InterPro" id="IPR020846">
    <property type="entry name" value="MFS_dom"/>
</dbReference>
<dbReference type="AlphaFoldDB" id="A0A381Y6R5"/>